<feature type="compositionally biased region" description="Basic and acidic residues" evidence="1">
    <location>
        <begin position="474"/>
        <end position="483"/>
    </location>
</feature>
<feature type="compositionally biased region" description="Basic and acidic residues" evidence="1">
    <location>
        <begin position="1"/>
        <end position="13"/>
    </location>
</feature>
<feature type="region of interest" description="Disordered" evidence="1">
    <location>
        <begin position="323"/>
        <end position="364"/>
    </location>
</feature>
<feature type="region of interest" description="Disordered" evidence="1">
    <location>
        <begin position="1"/>
        <end position="25"/>
    </location>
</feature>
<dbReference type="AlphaFoldDB" id="A0A371K2N4"/>
<evidence type="ECO:0000256" key="1">
    <source>
        <dbReference type="SAM" id="MobiDB-lite"/>
    </source>
</evidence>
<name>A0A371K2N4_9GAMM</name>
<dbReference type="EMBL" id="QTSU01000001">
    <property type="protein sequence ID" value="RDZ28189.1"/>
    <property type="molecule type" value="Genomic_DNA"/>
</dbReference>
<dbReference type="PANTHER" id="PTHR33840">
    <property type="match status" value="1"/>
</dbReference>
<sequence>MGAMTDDKKKKGPDGVSTYPADAHDLASYEQASQALSQLSTPVLVRSSNPHERLFVAAFDGTGNSMLKDAPANHTNVADIVRQTAAANSRGLTNVRVEYMEGPGTQDGALKRGWDAATGNSYEDRVEEMYARFTAQSKRWLAEDPEAQIRVVSVGFSRGAEQAAGFTRLVDERGIQDPKGRVEDRDLFGNLKQVRYPEPALVPAHQVPQAVALFDPVGTGKPRDHDRRQPPSVLSGFQITAEDERRNLFKSTSILDPGATENGRFLNVTVGGAHSDIGGSYTLNGLSVRSGNLMVDYLNSLSDQPFLAKRAVPAAPEMNVVHRSEEHSRLYRTSDFDKDGQRDRMERLTPSKKVAHPNDNEPRDEAMNERFAHRPVAIGPVPAERPRLQDGPAPVVADTHALFERLGRAAVDGDVDGARAVGGSFLASEQGLSLQRRGGEQAQAAAPAEPERPRQQAEANDPTPPTQPPPGYEGPERRQTPRL</sequence>
<feature type="compositionally biased region" description="Pro residues" evidence="1">
    <location>
        <begin position="462"/>
        <end position="472"/>
    </location>
</feature>
<evidence type="ECO:0000313" key="3">
    <source>
        <dbReference type="EMBL" id="RDZ28189.1"/>
    </source>
</evidence>
<evidence type="ECO:0000313" key="4">
    <source>
        <dbReference type="Proteomes" id="UP000264492"/>
    </source>
</evidence>
<keyword evidence="4" id="KW-1185">Reference proteome</keyword>
<protein>
    <submittedName>
        <fullName evidence="3">DUF2235 domain-containing protein</fullName>
    </submittedName>
</protein>
<dbReference type="Proteomes" id="UP000264492">
    <property type="component" value="Unassembled WGS sequence"/>
</dbReference>
<dbReference type="PANTHER" id="PTHR33840:SF1">
    <property type="entry name" value="TLE1 PHOSPHOLIPASE DOMAIN-CONTAINING PROTEIN"/>
    <property type="match status" value="1"/>
</dbReference>
<organism evidence="3 4">
    <name type="scientific">Lysobacter silvisoli</name>
    <dbReference type="NCBI Taxonomy" id="2293254"/>
    <lineage>
        <taxon>Bacteria</taxon>
        <taxon>Pseudomonadati</taxon>
        <taxon>Pseudomonadota</taxon>
        <taxon>Gammaproteobacteria</taxon>
        <taxon>Lysobacterales</taxon>
        <taxon>Lysobacteraceae</taxon>
        <taxon>Lysobacter</taxon>
    </lineage>
</organism>
<gene>
    <name evidence="3" type="ORF">DX914_03325</name>
</gene>
<evidence type="ECO:0000259" key="2">
    <source>
        <dbReference type="Pfam" id="PF09994"/>
    </source>
</evidence>
<dbReference type="InterPro" id="IPR018712">
    <property type="entry name" value="Tle1-like_cat"/>
</dbReference>
<reference evidence="3 4" key="1">
    <citation type="submission" date="2018-08" db="EMBL/GenBank/DDBJ databases">
        <title>Lysobacter sp. zong2l5, whole genome shotgun sequence.</title>
        <authorList>
            <person name="Zhang X."/>
            <person name="Feng G."/>
            <person name="Zhu H."/>
        </authorList>
    </citation>
    <scope>NUCLEOTIDE SEQUENCE [LARGE SCALE GENOMIC DNA]</scope>
    <source>
        <strain evidence="4">zong2l5</strain>
    </source>
</reference>
<feature type="compositionally biased region" description="Basic and acidic residues" evidence="1">
    <location>
        <begin position="323"/>
        <end position="349"/>
    </location>
</feature>
<proteinExistence type="predicted"/>
<feature type="domain" description="T6SS Phospholipase effector Tle1-like catalytic" evidence="2">
    <location>
        <begin position="55"/>
        <end position="286"/>
    </location>
</feature>
<accession>A0A371K2N4</accession>
<comment type="caution">
    <text evidence="3">The sequence shown here is derived from an EMBL/GenBank/DDBJ whole genome shotgun (WGS) entry which is preliminary data.</text>
</comment>
<dbReference type="Pfam" id="PF09994">
    <property type="entry name" value="T6SS_Tle1-like_cat"/>
    <property type="match status" value="1"/>
</dbReference>
<feature type="region of interest" description="Disordered" evidence="1">
    <location>
        <begin position="432"/>
        <end position="483"/>
    </location>
</feature>